<dbReference type="EMBL" id="CP038852">
    <property type="protein sequence ID" value="QIZ21580.1"/>
    <property type="molecule type" value="Genomic_DNA"/>
</dbReference>
<dbReference type="RefSeq" id="WP_168607438.1">
    <property type="nucleotide sequence ID" value="NZ_CP038852.1"/>
</dbReference>
<dbReference type="AlphaFoldDB" id="A0A6H1Q500"/>
<keyword evidence="2" id="KW-1185">Reference proteome</keyword>
<organism evidence="1 2">
    <name type="scientific">Candidatus Pelagibacter giovannonii</name>
    <dbReference type="NCBI Taxonomy" id="2563896"/>
    <lineage>
        <taxon>Bacteria</taxon>
        <taxon>Pseudomonadati</taxon>
        <taxon>Pseudomonadota</taxon>
        <taxon>Alphaproteobacteria</taxon>
        <taxon>Candidatus Pelagibacterales</taxon>
        <taxon>Candidatus Pelagibacteraceae</taxon>
        <taxon>Candidatus Pelagibacter</taxon>
    </lineage>
</organism>
<evidence type="ECO:0000313" key="2">
    <source>
        <dbReference type="Proteomes" id="UP000501094"/>
    </source>
</evidence>
<accession>A0A6H1Q500</accession>
<name>A0A6H1Q500_9PROT</name>
<proteinExistence type="predicted"/>
<sequence>MVLKNLFTSELGKQTTKKLLKEVDKRILNKGTIKNPEKLLQKVEDVTVGDEAVKVGPNPTSTTVKIKDFKGSDKKLADKVSKETMDEFLASFNSGTIPKKILADFHIDKISKNDDIIQMINGIAKGYKPSEVVKQTRGTIKQSSTKASGTKLSKNEDFLLEVLGTKPGTAYNASQIYGMRQLLEAGAARMRYLASKAADLDSASNVDILKFRQHYALMAQIQKVLIGVKTETGRALNQFKIASDASKKYSFLGGSVDDLNRQNLIVEHGGFDEIQKVAELVLSTKRNTALLAANNRTGLKTFSQKTSNAMAEVFINAILSNPLTHVRNGAGNWISQAIVQQERKFAARFFGGKNEGGVAAYEDVAKAWGKHQAAKEIMAAMQNVYKLGGSKIETKLGRVTADEFGIKNKAGAKLFDIVGKGVTLGNLPTKFLKVSDDYFKNREFRSELYAMAFRDGMEMYNKKLLKEADLPQYIASKVANPSKDLVDAAYKQAQYVTFQTPLGTRGDIFDLGKIAQQGKNYAENRGPFSVIMNYYLPFVQTPTNIAGFVAERTPVLAQVLTKYNAKIKAGGAVADKARAQLYLGSLFYMASAPLGYYGVGRDKAENFLGTELPQTYGSDIRQDGQLTGGKNLLQKTTKTQPFQIEIPLGDGKFQKISFRSFDPVAQIFANSANFGQYVTLMEGSLRNNLGGDEKQYKQLGKDSLAYLIAYSFSIGENLSNSTMLAGAGKLVDDVRSISRGVQSDNKTKAVIEVGSEFASSFIPTVAKQIGNVLNSDTQKLVTEFNEYFKKSIAEGSLVEDVDLRGREYKKFEYFNQHKRDYIDDELFDVQPSITPVKNYIRYDYAPDLGLGVSVPLNSKQKRFLRKNSGVIFDKKMKALYEAPHYKNETRKMIKESLIRQEWQDAKSDAKKFLLNPNEGYYEQQNDKGEIERITYLSEIKSKAEDLRDSEIANSQMGYVNQNIEE</sequence>
<evidence type="ECO:0008006" key="3">
    <source>
        <dbReference type="Google" id="ProtNLM"/>
    </source>
</evidence>
<gene>
    <name evidence="1" type="ORF">E5R92_07270</name>
</gene>
<protein>
    <recommendedName>
        <fullName evidence="3">Large polyvalent protein associated domain-containing protein</fullName>
    </recommendedName>
</protein>
<dbReference type="Proteomes" id="UP000501094">
    <property type="component" value="Chromosome"/>
</dbReference>
<dbReference type="KEGG" id="peg:E5R92_07270"/>
<evidence type="ECO:0000313" key="1">
    <source>
        <dbReference type="EMBL" id="QIZ21580.1"/>
    </source>
</evidence>
<reference evidence="1 2" key="1">
    <citation type="journal article" date="2020" name="Nat. Microbiol.">
        <title>Lysogenic host-virus interactions in SAR11 marine bacteria.</title>
        <authorList>
            <person name="Morris R.M."/>
            <person name="Cain K.R."/>
            <person name="Hvorecny K.L."/>
            <person name="Kollman J.M."/>
        </authorList>
    </citation>
    <scope>NUCLEOTIDE SEQUENCE [LARGE SCALE GENOMIC DNA]</scope>
    <source>
        <strain evidence="1 2">NP1</strain>
    </source>
</reference>